<evidence type="ECO:0000313" key="3">
    <source>
        <dbReference type="Proteomes" id="UP000821853"/>
    </source>
</evidence>
<evidence type="ECO:0000256" key="1">
    <source>
        <dbReference type="SAM" id="MobiDB-lite"/>
    </source>
</evidence>
<name>A0A9J6FMU1_HAELO</name>
<dbReference type="AlphaFoldDB" id="A0A9J6FMU1"/>
<evidence type="ECO:0000313" key="2">
    <source>
        <dbReference type="EMBL" id="KAH9363585.1"/>
    </source>
</evidence>
<protein>
    <submittedName>
        <fullName evidence="2">Uncharacterized protein</fullName>
    </submittedName>
</protein>
<gene>
    <name evidence="2" type="ORF">HPB48_013766</name>
</gene>
<comment type="caution">
    <text evidence="2">The sequence shown here is derived from an EMBL/GenBank/DDBJ whole genome shotgun (WGS) entry which is preliminary data.</text>
</comment>
<dbReference type="VEuPathDB" id="VectorBase:HLOH_057697"/>
<proteinExistence type="predicted"/>
<feature type="region of interest" description="Disordered" evidence="1">
    <location>
        <begin position="65"/>
        <end position="88"/>
    </location>
</feature>
<dbReference type="EMBL" id="JABSTR010000002">
    <property type="protein sequence ID" value="KAH9363585.1"/>
    <property type="molecule type" value="Genomic_DNA"/>
</dbReference>
<keyword evidence="3" id="KW-1185">Reference proteome</keyword>
<reference evidence="2 3" key="1">
    <citation type="journal article" date="2020" name="Cell">
        <title>Large-Scale Comparative Analyses of Tick Genomes Elucidate Their Genetic Diversity and Vector Capacities.</title>
        <authorList>
            <consortium name="Tick Genome and Microbiome Consortium (TIGMIC)"/>
            <person name="Jia N."/>
            <person name="Wang J."/>
            <person name="Shi W."/>
            <person name="Du L."/>
            <person name="Sun Y."/>
            <person name="Zhan W."/>
            <person name="Jiang J.F."/>
            <person name="Wang Q."/>
            <person name="Zhang B."/>
            <person name="Ji P."/>
            <person name="Bell-Sakyi L."/>
            <person name="Cui X.M."/>
            <person name="Yuan T.T."/>
            <person name="Jiang B.G."/>
            <person name="Yang W.F."/>
            <person name="Lam T.T."/>
            <person name="Chang Q.C."/>
            <person name="Ding S.J."/>
            <person name="Wang X.J."/>
            <person name="Zhu J.G."/>
            <person name="Ruan X.D."/>
            <person name="Zhao L."/>
            <person name="Wei J.T."/>
            <person name="Ye R.Z."/>
            <person name="Que T.C."/>
            <person name="Du C.H."/>
            <person name="Zhou Y.H."/>
            <person name="Cheng J.X."/>
            <person name="Dai P.F."/>
            <person name="Guo W.B."/>
            <person name="Han X.H."/>
            <person name="Huang E.J."/>
            <person name="Li L.F."/>
            <person name="Wei W."/>
            <person name="Gao Y.C."/>
            <person name="Liu J.Z."/>
            <person name="Shao H.Z."/>
            <person name="Wang X."/>
            <person name="Wang C.C."/>
            <person name="Yang T.C."/>
            <person name="Huo Q.B."/>
            <person name="Li W."/>
            <person name="Chen H.Y."/>
            <person name="Chen S.E."/>
            <person name="Zhou L.G."/>
            <person name="Ni X.B."/>
            <person name="Tian J.H."/>
            <person name="Sheng Y."/>
            <person name="Liu T."/>
            <person name="Pan Y.S."/>
            <person name="Xia L.Y."/>
            <person name="Li J."/>
            <person name="Zhao F."/>
            <person name="Cao W.C."/>
        </authorList>
    </citation>
    <scope>NUCLEOTIDE SEQUENCE [LARGE SCALE GENOMIC DNA]</scope>
    <source>
        <strain evidence="2">HaeL-2018</strain>
    </source>
</reference>
<accession>A0A9J6FMU1</accession>
<dbReference type="Proteomes" id="UP000821853">
    <property type="component" value="Chromosome 10"/>
</dbReference>
<sequence>MRTCSNCAPARRIIEAMPKLVCLVCAGTGYLLFRPWEEFELEEEAELFPVPSHIKVSGVQGGRRLRAARAPPEQDEEALPQHRIAVTS</sequence>
<organism evidence="2 3">
    <name type="scientific">Haemaphysalis longicornis</name>
    <name type="common">Bush tick</name>
    <dbReference type="NCBI Taxonomy" id="44386"/>
    <lineage>
        <taxon>Eukaryota</taxon>
        <taxon>Metazoa</taxon>
        <taxon>Ecdysozoa</taxon>
        <taxon>Arthropoda</taxon>
        <taxon>Chelicerata</taxon>
        <taxon>Arachnida</taxon>
        <taxon>Acari</taxon>
        <taxon>Parasitiformes</taxon>
        <taxon>Ixodida</taxon>
        <taxon>Ixodoidea</taxon>
        <taxon>Ixodidae</taxon>
        <taxon>Haemaphysalinae</taxon>
        <taxon>Haemaphysalis</taxon>
    </lineage>
</organism>